<proteinExistence type="predicted"/>
<keyword evidence="2" id="KW-1185">Reference proteome</keyword>
<accession>A0A1S8A789</accession>
<sequence>MAASADAAYKSLLQDIYGHEDEYRKVVSAEEFRNTMPDGVLTGDFMGWRGFAKPSGAGWVFARGALIAAKHGQKD</sequence>
<dbReference type="EMBL" id="DF977459">
    <property type="protein sequence ID" value="GAW25842.1"/>
    <property type="molecule type" value="Genomic_DNA"/>
</dbReference>
<organism evidence="1">
    <name type="scientific">Rosellinia necatrix</name>
    <name type="common">White root-rot fungus</name>
    <dbReference type="NCBI Taxonomy" id="77044"/>
    <lineage>
        <taxon>Eukaryota</taxon>
        <taxon>Fungi</taxon>
        <taxon>Dikarya</taxon>
        <taxon>Ascomycota</taxon>
        <taxon>Pezizomycotina</taxon>
        <taxon>Sordariomycetes</taxon>
        <taxon>Xylariomycetidae</taxon>
        <taxon>Xylariales</taxon>
        <taxon>Xylariaceae</taxon>
        <taxon>Rosellinia</taxon>
    </lineage>
</organism>
<dbReference type="OrthoDB" id="2219495at2759"/>
<dbReference type="Gene3D" id="3.30.9.10">
    <property type="entry name" value="D-Amino Acid Oxidase, subunit A, domain 2"/>
    <property type="match status" value="1"/>
</dbReference>
<protein>
    <submittedName>
        <fullName evidence="1">Putative proline dehydrogenase</fullName>
    </submittedName>
</protein>
<reference evidence="1" key="1">
    <citation type="submission" date="2016-03" db="EMBL/GenBank/DDBJ databases">
        <title>Draft genome sequence of Rosellinia necatrix.</title>
        <authorList>
            <person name="Kanematsu S."/>
        </authorList>
    </citation>
    <scope>NUCLEOTIDE SEQUENCE [LARGE SCALE GENOMIC DNA]</scope>
    <source>
        <strain evidence="1">W97</strain>
    </source>
</reference>
<dbReference type="AlphaFoldDB" id="A0A1S8A789"/>
<evidence type="ECO:0000313" key="1">
    <source>
        <dbReference type="EMBL" id="GAW25842.1"/>
    </source>
</evidence>
<dbReference type="Proteomes" id="UP000054516">
    <property type="component" value="Unassembled WGS sequence"/>
</dbReference>
<name>A0A1S8A789_ROSNE</name>
<evidence type="ECO:0000313" key="2">
    <source>
        <dbReference type="Proteomes" id="UP000054516"/>
    </source>
</evidence>
<gene>
    <name evidence="1" type="ORF">SAMD00023353_1400760</name>
</gene>
<dbReference type="STRING" id="77044.A0A1S8A789"/>